<dbReference type="Pfam" id="PF07366">
    <property type="entry name" value="SnoaL"/>
    <property type="match status" value="1"/>
</dbReference>
<dbReference type="Gene3D" id="3.10.450.50">
    <property type="match status" value="1"/>
</dbReference>
<dbReference type="PANTHER" id="PTHR38436">
    <property type="entry name" value="POLYKETIDE CYCLASE SNOAL-LIKE DOMAIN"/>
    <property type="match status" value="1"/>
</dbReference>
<dbReference type="RefSeq" id="WP_020509329.1">
    <property type="nucleotide sequence ID" value="NZ_JBIAZU010000001.1"/>
</dbReference>
<sequence length="142" mass="16303">MSPEQNKRVVAGFVEECQNKHNLAYADEIFHPDFVNHYRPGGREIVETPGRPAAGFQGFYGMLLRGFPDATMQVDEQLAERDLVATRKTFRGTHTGELWDLPPSGNRVEWEFIDIMRIRDGKIVEHWTSMDLDALRAQMRLG</sequence>
<dbReference type="Proteomes" id="UP001602245">
    <property type="component" value="Unassembled WGS sequence"/>
</dbReference>
<evidence type="ECO:0000313" key="1">
    <source>
        <dbReference type="EMBL" id="MFF5288982.1"/>
    </source>
</evidence>
<proteinExistence type="predicted"/>
<evidence type="ECO:0000313" key="2">
    <source>
        <dbReference type="Proteomes" id="UP001602245"/>
    </source>
</evidence>
<accession>A0ABW6W6P7</accession>
<gene>
    <name evidence="1" type="ORF">ACFY35_06070</name>
</gene>
<comment type="caution">
    <text evidence="1">The sequence shown here is derived from an EMBL/GenBank/DDBJ whole genome shotgun (WGS) entry which is preliminary data.</text>
</comment>
<reference evidence="1 2" key="1">
    <citation type="submission" date="2024-10" db="EMBL/GenBank/DDBJ databases">
        <title>The Natural Products Discovery Center: Release of the First 8490 Sequenced Strains for Exploring Actinobacteria Biosynthetic Diversity.</title>
        <authorList>
            <person name="Kalkreuter E."/>
            <person name="Kautsar S.A."/>
            <person name="Yang D."/>
            <person name="Bader C.D."/>
            <person name="Teijaro C.N."/>
            <person name="Fluegel L."/>
            <person name="Davis C.M."/>
            <person name="Simpson J.R."/>
            <person name="Lauterbach L."/>
            <person name="Steele A.D."/>
            <person name="Gui C."/>
            <person name="Meng S."/>
            <person name="Li G."/>
            <person name="Viehrig K."/>
            <person name="Ye F."/>
            <person name="Su P."/>
            <person name="Kiefer A.F."/>
            <person name="Nichols A."/>
            <person name="Cepeda A.J."/>
            <person name="Yan W."/>
            <person name="Fan B."/>
            <person name="Jiang Y."/>
            <person name="Adhikari A."/>
            <person name="Zheng C.-J."/>
            <person name="Schuster L."/>
            <person name="Cowan T.M."/>
            <person name="Smanski M.J."/>
            <person name="Chevrette M.G."/>
            <person name="De Carvalho L.P.S."/>
            <person name="Shen B."/>
        </authorList>
    </citation>
    <scope>NUCLEOTIDE SEQUENCE [LARGE SCALE GENOMIC DNA]</scope>
    <source>
        <strain evidence="1 2">NPDC000087</strain>
    </source>
</reference>
<organism evidence="1 2">
    <name type="scientific">Paractinoplanes globisporus</name>
    <dbReference type="NCBI Taxonomy" id="113565"/>
    <lineage>
        <taxon>Bacteria</taxon>
        <taxon>Bacillati</taxon>
        <taxon>Actinomycetota</taxon>
        <taxon>Actinomycetes</taxon>
        <taxon>Micromonosporales</taxon>
        <taxon>Micromonosporaceae</taxon>
        <taxon>Paractinoplanes</taxon>
    </lineage>
</organism>
<protein>
    <submittedName>
        <fullName evidence="1">Ester cyclase</fullName>
    </submittedName>
</protein>
<dbReference type="InterPro" id="IPR032710">
    <property type="entry name" value="NTF2-like_dom_sf"/>
</dbReference>
<keyword evidence="2" id="KW-1185">Reference proteome</keyword>
<dbReference type="EMBL" id="JBIAZU010000001">
    <property type="protein sequence ID" value="MFF5288982.1"/>
    <property type="molecule type" value="Genomic_DNA"/>
</dbReference>
<dbReference type="InterPro" id="IPR009959">
    <property type="entry name" value="Cyclase_SnoaL-like"/>
</dbReference>
<name>A0ABW6W6P7_9ACTN</name>
<dbReference type="SUPFAM" id="SSF54427">
    <property type="entry name" value="NTF2-like"/>
    <property type="match status" value="1"/>
</dbReference>
<dbReference type="PANTHER" id="PTHR38436:SF1">
    <property type="entry name" value="ESTER CYCLASE"/>
    <property type="match status" value="1"/>
</dbReference>